<evidence type="ECO:0000256" key="1">
    <source>
        <dbReference type="SAM" id="MobiDB-lite"/>
    </source>
</evidence>
<feature type="region of interest" description="Disordered" evidence="1">
    <location>
        <begin position="111"/>
        <end position="150"/>
    </location>
</feature>
<feature type="region of interest" description="Disordered" evidence="1">
    <location>
        <begin position="75"/>
        <end position="94"/>
    </location>
</feature>
<dbReference type="Proteomes" id="UP000504634">
    <property type="component" value="Unplaced"/>
</dbReference>
<dbReference type="AlphaFoldDB" id="A0A6J2TCM6"/>
<name>A0A6J2TCM6_DROLE</name>
<organism evidence="2 3">
    <name type="scientific">Drosophila lebanonensis</name>
    <name type="common">Fruit fly</name>
    <name type="synonym">Scaptodrosophila lebanonensis</name>
    <dbReference type="NCBI Taxonomy" id="7225"/>
    <lineage>
        <taxon>Eukaryota</taxon>
        <taxon>Metazoa</taxon>
        <taxon>Ecdysozoa</taxon>
        <taxon>Arthropoda</taxon>
        <taxon>Hexapoda</taxon>
        <taxon>Insecta</taxon>
        <taxon>Pterygota</taxon>
        <taxon>Neoptera</taxon>
        <taxon>Endopterygota</taxon>
        <taxon>Diptera</taxon>
        <taxon>Brachycera</taxon>
        <taxon>Muscomorpha</taxon>
        <taxon>Ephydroidea</taxon>
        <taxon>Drosophilidae</taxon>
        <taxon>Scaptodrosophila</taxon>
    </lineage>
</organism>
<reference evidence="3" key="1">
    <citation type="submission" date="2025-08" db="UniProtKB">
        <authorList>
            <consortium name="RefSeq"/>
        </authorList>
    </citation>
    <scope>IDENTIFICATION</scope>
    <source>
        <strain evidence="3">11010-0011.00</strain>
        <tissue evidence="3">Whole body</tissue>
    </source>
</reference>
<feature type="compositionally biased region" description="Basic and acidic residues" evidence="1">
    <location>
        <begin position="85"/>
        <end position="94"/>
    </location>
</feature>
<feature type="compositionally biased region" description="Polar residues" evidence="1">
    <location>
        <begin position="294"/>
        <end position="303"/>
    </location>
</feature>
<feature type="region of interest" description="Disordered" evidence="1">
    <location>
        <begin position="246"/>
        <end position="270"/>
    </location>
</feature>
<dbReference type="GeneID" id="115624097"/>
<feature type="compositionally biased region" description="Polar residues" evidence="1">
    <location>
        <begin position="345"/>
        <end position="364"/>
    </location>
</feature>
<keyword evidence="2" id="KW-1185">Reference proteome</keyword>
<feature type="region of interest" description="Disordered" evidence="1">
    <location>
        <begin position="284"/>
        <end position="424"/>
    </location>
</feature>
<feature type="compositionally biased region" description="Polar residues" evidence="1">
    <location>
        <begin position="373"/>
        <end position="387"/>
    </location>
</feature>
<feature type="compositionally biased region" description="Low complexity" evidence="1">
    <location>
        <begin position="388"/>
        <end position="401"/>
    </location>
</feature>
<gene>
    <name evidence="3" type="primary">LOC115624097</name>
</gene>
<evidence type="ECO:0000313" key="3">
    <source>
        <dbReference type="RefSeq" id="XP_030374546.1"/>
    </source>
</evidence>
<evidence type="ECO:0000313" key="2">
    <source>
        <dbReference type="Proteomes" id="UP000504634"/>
    </source>
</evidence>
<feature type="region of interest" description="Disordered" evidence="1">
    <location>
        <begin position="28"/>
        <end position="64"/>
    </location>
</feature>
<dbReference type="OrthoDB" id="8067121at2759"/>
<protein>
    <submittedName>
        <fullName evidence="3">Uncharacterized protein LOC115624097</fullName>
    </submittedName>
</protein>
<proteinExistence type="predicted"/>
<accession>A0A6J2TCM6</accession>
<feature type="compositionally biased region" description="Basic and acidic residues" evidence="1">
    <location>
        <begin position="253"/>
        <end position="269"/>
    </location>
</feature>
<dbReference type="RefSeq" id="XP_030374546.1">
    <property type="nucleotide sequence ID" value="XM_030518686.1"/>
</dbReference>
<sequence length="424" mass="48234">MFPNFCFTQCAKDQGYHVVKRTYVPKDSNKASDNSTGIESRNGYMLRPSHPSSETLDTFRDQNGKRLKRVVRRIHKENPVSARRTGQETMKKEATRSVNFFVSPLDCQELQHQQHRAASGAEEPRRRNSGQTGAENKHQPVGPPKDPNQELQESCADFFNIVHDNVLEAVQGAVERMVFKYFEDTMTKVDRLAAQLSHNEKLLTEMYRDLISKIADQNETSINQFKFVAQMLIDSQTIHYRALQSQHQRYKRTKSEESNDSDSVYREQESNAGDGQIIQIHKAKQHQLKQQQQPNVYSAQMCQKCSPPGSSRERRLPSKPTTIRRLPKNNGSASLPNLQRRISCPTVQATGSAKLNQRSPTRQAGSRHPSTHRFYSQPSQMQTNIQARSGQSQPVSRSSSAVRRKLRCRHAMSGPSAEDMAVQN</sequence>